<dbReference type="PANTHER" id="PTHR46695">
    <property type="entry name" value="ZINC FINGER CCCH DOMAIN-CONTAINING PROTEIN 44-RELATED"/>
    <property type="match status" value="1"/>
</dbReference>
<feature type="region of interest" description="Disordered" evidence="1">
    <location>
        <begin position="103"/>
        <end position="131"/>
    </location>
</feature>
<dbReference type="Gene3D" id="3.30.1490.40">
    <property type="match status" value="1"/>
</dbReference>
<dbReference type="PANTHER" id="PTHR46695:SF4">
    <property type="entry name" value="ZINC FINGER CCCH DOMAIN-CONTAINING PROTEIN 44"/>
    <property type="match status" value="1"/>
</dbReference>
<dbReference type="AlphaFoldDB" id="A0ABD1SUJ5"/>
<feature type="region of interest" description="Disordered" evidence="1">
    <location>
        <begin position="235"/>
        <end position="358"/>
    </location>
</feature>
<feature type="compositionally biased region" description="Polar residues" evidence="1">
    <location>
        <begin position="317"/>
        <end position="331"/>
    </location>
</feature>
<dbReference type="EMBL" id="JBFOLK010000006">
    <property type="protein sequence ID" value="KAL2504345.1"/>
    <property type="molecule type" value="Genomic_DNA"/>
</dbReference>
<feature type="region of interest" description="Disordered" evidence="1">
    <location>
        <begin position="568"/>
        <end position="591"/>
    </location>
</feature>
<evidence type="ECO:0000313" key="4">
    <source>
        <dbReference type="Proteomes" id="UP001604336"/>
    </source>
</evidence>
<dbReference type="SUPFAM" id="SSF55277">
    <property type="entry name" value="GYF domain"/>
    <property type="match status" value="1"/>
</dbReference>
<keyword evidence="4" id="KW-1185">Reference proteome</keyword>
<dbReference type="Proteomes" id="UP001604336">
    <property type="component" value="Unassembled WGS sequence"/>
</dbReference>
<evidence type="ECO:0000313" key="3">
    <source>
        <dbReference type="EMBL" id="KAL2504345.1"/>
    </source>
</evidence>
<name>A0ABD1SUJ5_9LAMI</name>
<gene>
    <name evidence="3" type="ORF">Adt_19966</name>
</gene>
<evidence type="ECO:0000256" key="1">
    <source>
        <dbReference type="SAM" id="MobiDB-lite"/>
    </source>
</evidence>
<dbReference type="SMART" id="SM00444">
    <property type="entry name" value="GYF"/>
    <property type="match status" value="1"/>
</dbReference>
<evidence type="ECO:0000259" key="2">
    <source>
        <dbReference type="PROSITE" id="PS50829"/>
    </source>
</evidence>
<feature type="compositionally biased region" description="Polar residues" evidence="1">
    <location>
        <begin position="109"/>
        <end position="128"/>
    </location>
</feature>
<dbReference type="PROSITE" id="PS50829">
    <property type="entry name" value="GYF"/>
    <property type="match status" value="1"/>
</dbReference>
<organism evidence="3 4">
    <name type="scientific">Abeliophyllum distichum</name>
    <dbReference type="NCBI Taxonomy" id="126358"/>
    <lineage>
        <taxon>Eukaryota</taxon>
        <taxon>Viridiplantae</taxon>
        <taxon>Streptophyta</taxon>
        <taxon>Embryophyta</taxon>
        <taxon>Tracheophyta</taxon>
        <taxon>Spermatophyta</taxon>
        <taxon>Magnoliopsida</taxon>
        <taxon>eudicotyledons</taxon>
        <taxon>Gunneridae</taxon>
        <taxon>Pentapetalae</taxon>
        <taxon>asterids</taxon>
        <taxon>lamiids</taxon>
        <taxon>Lamiales</taxon>
        <taxon>Oleaceae</taxon>
        <taxon>Forsythieae</taxon>
        <taxon>Abeliophyllum</taxon>
    </lineage>
</organism>
<dbReference type="Pfam" id="PF02213">
    <property type="entry name" value="GYF"/>
    <property type="match status" value="1"/>
</dbReference>
<comment type="caution">
    <text evidence="3">The sequence shown here is derived from an EMBL/GenBank/DDBJ whole genome shotgun (WGS) entry which is preliminary data.</text>
</comment>
<feature type="compositionally biased region" description="Low complexity" evidence="1">
    <location>
        <begin position="248"/>
        <end position="257"/>
    </location>
</feature>
<reference evidence="4" key="1">
    <citation type="submission" date="2024-07" db="EMBL/GenBank/DDBJ databases">
        <title>Two chromosome-level genome assemblies of Korean endemic species Abeliophyllum distichum and Forsythia ovata (Oleaceae).</title>
        <authorList>
            <person name="Jang H."/>
        </authorList>
    </citation>
    <scope>NUCLEOTIDE SEQUENCE [LARGE SCALE GENOMIC DNA]</scope>
</reference>
<dbReference type="CDD" id="cd00072">
    <property type="entry name" value="GYF"/>
    <property type="match status" value="1"/>
</dbReference>
<proteinExistence type="predicted"/>
<dbReference type="InterPro" id="IPR003169">
    <property type="entry name" value="GYF"/>
</dbReference>
<sequence length="591" mass="64160">MPEERQRRLCEVLEIHADPIYESEEDAGGGKNHMQEYVRTRYTKFYQNVSKSMSPKKKGIELAPIEAQNRTCEKIDVAGSNSSEKHIGRVNITNSAIGGWSDQAKLRSGSESSTATVSMRNSPSANNSETEKLWHYRDPSGKIQGPFSMVQLRKWSTTGLFPPDMRIWAHNEHCKSLLLSDALNGQFHGISEFPYYISSKVLELGAVPDKRLLDGNSLGSENMNGDKYSISRTQYQMTSGCDHEDRSNNQSQVSQSSGEILRSLATDLSSNGKGARSDLTPLARSPDSSKEDGDIYISDRSSPTPTASCKDWEVQNAEKQQSASSDVRVQNSDILDLPSPTPSPSDEDQGDQATDTKPSLLVMNGATLPEIADKWCGYSPTPAKPSIVEWGNDLVPASSLKPPEAISGHAAILTSNRNQHTHSSQSHLLSDFPNCQGIVDEPIEFDALSVESVSDLLAEVDAMESRSDLASPTSAMKFCKELMEDFGKELIEDCKDYCFSSIEGFCQTPDPGRSNSSSSTGEIQLTCQPTVACEPVGGLAASQGNVNLVFGGSVEEIANLGWGTNPGTPLGNPNMNSNALNASLPWDSTQK</sequence>
<dbReference type="InterPro" id="IPR035445">
    <property type="entry name" value="GYF-like_dom_sf"/>
</dbReference>
<feature type="domain" description="GYF" evidence="2">
    <location>
        <begin position="131"/>
        <end position="184"/>
    </location>
</feature>
<protein>
    <submittedName>
        <fullName evidence="3">Zinc finger CCCH domain-containing protein 44-like</fullName>
    </submittedName>
</protein>
<accession>A0ABD1SUJ5</accession>